<gene>
    <name evidence="1" type="ORF">E8E12_004681</name>
</gene>
<dbReference type="OrthoDB" id="3798004at2759"/>
<comment type="caution">
    <text evidence="1">The sequence shown here is derived from an EMBL/GenBank/DDBJ whole genome shotgun (WGS) entry which is preliminary data.</text>
</comment>
<dbReference type="AlphaFoldDB" id="A0A9P4WQ97"/>
<dbReference type="EMBL" id="SWKV01000035">
    <property type="protein sequence ID" value="KAF3038639.1"/>
    <property type="molecule type" value="Genomic_DNA"/>
</dbReference>
<name>A0A9P4WQ97_9PLEO</name>
<evidence type="ECO:0000313" key="1">
    <source>
        <dbReference type="EMBL" id="KAF3038639.1"/>
    </source>
</evidence>
<sequence>MSPTYTGLCDVTAHLPAPHKRAITSLSVLSGSNPSGFLTNALLAFPSLRYFVVQTGGVYQADARTGKCRTSHASSGLTYPVGACDEATIQEPANRAVARYAPHALTSLLAAVASGKAYRWQTGEKWWVEWPQLESSCMYAHVRHDGDEDMVMDGGAVGEVNDVDMKEGAGSMYALCIAEERTSMRMANQ</sequence>
<reference evidence="1" key="1">
    <citation type="submission" date="2019-04" db="EMBL/GenBank/DDBJ databases">
        <title>Sequencing of skin fungus with MAO and IRED activity.</title>
        <authorList>
            <person name="Marsaioli A.J."/>
            <person name="Bonatto J.M.C."/>
            <person name="Reis Junior O."/>
        </authorList>
    </citation>
    <scope>NUCLEOTIDE SEQUENCE</scope>
    <source>
        <strain evidence="1">28M1</strain>
    </source>
</reference>
<organism evidence="1 2">
    <name type="scientific">Didymella heteroderae</name>
    <dbReference type="NCBI Taxonomy" id="1769908"/>
    <lineage>
        <taxon>Eukaryota</taxon>
        <taxon>Fungi</taxon>
        <taxon>Dikarya</taxon>
        <taxon>Ascomycota</taxon>
        <taxon>Pezizomycotina</taxon>
        <taxon>Dothideomycetes</taxon>
        <taxon>Pleosporomycetidae</taxon>
        <taxon>Pleosporales</taxon>
        <taxon>Pleosporineae</taxon>
        <taxon>Didymellaceae</taxon>
        <taxon>Didymella</taxon>
    </lineage>
</organism>
<dbReference type="Proteomes" id="UP000758155">
    <property type="component" value="Unassembled WGS sequence"/>
</dbReference>
<proteinExistence type="predicted"/>
<keyword evidence="2" id="KW-1185">Reference proteome</keyword>
<evidence type="ECO:0000313" key="2">
    <source>
        <dbReference type="Proteomes" id="UP000758155"/>
    </source>
</evidence>
<protein>
    <submittedName>
        <fullName evidence="1">Uncharacterized protein</fullName>
    </submittedName>
</protein>
<accession>A0A9P4WQ97</accession>